<evidence type="ECO:0000256" key="1">
    <source>
        <dbReference type="ARBA" id="ARBA00022553"/>
    </source>
</evidence>
<dbReference type="EMBL" id="NPDR01000011">
    <property type="protein sequence ID" value="PJZ47735.1"/>
    <property type="molecule type" value="Genomic_DNA"/>
</dbReference>
<dbReference type="InterPro" id="IPR001789">
    <property type="entry name" value="Sig_transdc_resp-reg_receiver"/>
</dbReference>
<dbReference type="Gene3D" id="3.40.50.2300">
    <property type="match status" value="1"/>
</dbReference>
<organism evidence="4 5">
    <name type="scientific">Leptospira saintgironsiae</name>
    <dbReference type="NCBI Taxonomy" id="2023183"/>
    <lineage>
        <taxon>Bacteria</taxon>
        <taxon>Pseudomonadati</taxon>
        <taxon>Spirochaetota</taxon>
        <taxon>Spirochaetia</taxon>
        <taxon>Leptospirales</taxon>
        <taxon>Leptospiraceae</taxon>
        <taxon>Leptospira</taxon>
    </lineage>
</organism>
<dbReference type="PANTHER" id="PTHR45339">
    <property type="entry name" value="HYBRID SIGNAL TRANSDUCTION HISTIDINE KINASE J"/>
    <property type="match status" value="1"/>
</dbReference>
<dbReference type="PANTHER" id="PTHR45339:SF5">
    <property type="entry name" value="HISTIDINE KINASE"/>
    <property type="match status" value="1"/>
</dbReference>
<dbReference type="OrthoDB" id="254537at2"/>
<dbReference type="SUPFAM" id="SSF52172">
    <property type="entry name" value="CheY-like"/>
    <property type="match status" value="1"/>
</dbReference>
<feature type="modified residue" description="4-aspartylphosphate" evidence="2">
    <location>
        <position position="53"/>
    </location>
</feature>
<evidence type="ECO:0000259" key="3">
    <source>
        <dbReference type="PROSITE" id="PS50110"/>
    </source>
</evidence>
<dbReference type="RefSeq" id="WP_100711625.1">
    <property type="nucleotide sequence ID" value="NZ_NPDR01000011.1"/>
</dbReference>
<sequence length="125" mass="13804">MPQKVLVVDDNIVNLKLICELLELDEYEVLKAGNAEEALQIIDNFPLDLILMDIELPGIDGLTLTRQLKERGDTKNIPIIAVTAFAMKGDAQKAYGAGCDGYITKPIDTRKFTEQINGFIKGLNP</sequence>
<dbReference type="Proteomes" id="UP000231926">
    <property type="component" value="Unassembled WGS sequence"/>
</dbReference>
<evidence type="ECO:0000313" key="4">
    <source>
        <dbReference type="EMBL" id="PJZ47735.1"/>
    </source>
</evidence>
<comment type="caution">
    <text evidence="4">The sequence shown here is derived from an EMBL/GenBank/DDBJ whole genome shotgun (WGS) entry which is preliminary data.</text>
</comment>
<dbReference type="Pfam" id="PF00072">
    <property type="entry name" value="Response_reg"/>
    <property type="match status" value="1"/>
</dbReference>
<evidence type="ECO:0000256" key="2">
    <source>
        <dbReference type="PROSITE-ProRule" id="PRU00169"/>
    </source>
</evidence>
<proteinExistence type="predicted"/>
<evidence type="ECO:0000313" key="5">
    <source>
        <dbReference type="Proteomes" id="UP000231926"/>
    </source>
</evidence>
<keyword evidence="5" id="KW-1185">Reference proteome</keyword>
<reference evidence="4 5" key="1">
    <citation type="submission" date="2017-07" db="EMBL/GenBank/DDBJ databases">
        <title>Leptospira spp. isolated from tropical soils.</title>
        <authorList>
            <person name="Thibeaux R."/>
            <person name="Iraola G."/>
            <person name="Ferres I."/>
            <person name="Bierque E."/>
            <person name="Girault D."/>
            <person name="Soupe-Gilbert M.-E."/>
            <person name="Picardeau M."/>
            <person name="Goarant C."/>
        </authorList>
    </citation>
    <scope>NUCLEOTIDE SEQUENCE [LARGE SCALE GENOMIC DNA]</scope>
    <source>
        <strain evidence="4 5">FH4-C-A2</strain>
    </source>
</reference>
<accession>A0A2M9Y825</accession>
<dbReference type="SMART" id="SM00448">
    <property type="entry name" value="REC"/>
    <property type="match status" value="1"/>
</dbReference>
<dbReference type="AlphaFoldDB" id="A0A2M9Y825"/>
<gene>
    <name evidence="4" type="ORF">CH362_17580</name>
</gene>
<protein>
    <submittedName>
        <fullName evidence="4">Two-component system response regulator</fullName>
    </submittedName>
</protein>
<dbReference type="InterPro" id="IPR011006">
    <property type="entry name" value="CheY-like_superfamily"/>
</dbReference>
<dbReference type="GO" id="GO:0000160">
    <property type="term" value="P:phosphorelay signal transduction system"/>
    <property type="evidence" value="ECO:0007669"/>
    <property type="project" value="InterPro"/>
</dbReference>
<dbReference type="PROSITE" id="PS50110">
    <property type="entry name" value="RESPONSE_REGULATORY"/>
    <property type="match status" value="1"/>
</dbReference>
<feature type="domain" description="Response regulatory" evidence="3">
    <location>
        <begin position="4"/>
        <end position="120"/>
    </location>
</feature>
<keyword evidence="1 2" id="KW-0597">Phosphoprotein</keyword>
<name>A0A2M9Y825_9LEPT</name>